<gene>
    <name evidence="2" type="ORF">GWI33_022955</name>
</gene>
<feature type="compositionally biased region" description="Polar residues" evidence="1">
    <location>
        <begin position="115"/>
        <end position="126"/>
    </location>
</feature>
<sequence>MANTNRFTKEPITTGRISMRKRRVRTWSANRCGQDISAGPRGSARRPHANPKSKTAAAAATLFISLVCCAAAEQWAFFAGRLSGPGGIALRNRGAPTERQNRQIRATPEYRPLKLTTNRRTEGQNNHKPKIPIRSVRKQ</sequence>
<comment type="caution">
    <text evidence="2">The sequence shown here is derived from an EMBL/GenBank/DDBJ whole genome shotgun (WGS) entry which is preliminary data.</text>
</comment>
<dbReference type="Proteomes" id="UP000625711">
    <property type="component" value="Unassembled WGS sequence"/>
</dbReference>
<feature type="region of interest" description="Disordered" evidence="1">
    <location>
        <begin position="32"/>
        <end position="53"/>
    </location>
</feature>
<evidence type="ECO:0000313" key="2">
    <source>
        <dbReference type="EMBL" id="KAF7264612.1"/>
    </source>
</evidence>
<protein>
    <submittedName>
        <fullName evidence="2">Uncharacterized protein</fullName>
    </submittedName>
</protein>
<evidence type="ECO:0000256" key="1">
    <source>
        <dbReference type="SAM" id="MobiDB-lite"/>
    </source>
</evidence>
<keyword evidence="3" id="KW-1185">Reference proteome</keyword>
<organism evidence="2 3">
    <name type="scientific">Rhynchophorus ferrugineus</name>
    <name type="common">Red palm weevil</name>
    <name type="synonym">Curculio ferrugineus</name>
    <dbReference type="NCBI Taxonomy" id="354439"/>
    <lineage>
        <taxon>Eukaryota</taxon>
        <taxon>Metazoa</taxon>
        <taxon>Ecdysozoa</taxon>
        <taxon>Arthropoda</taxon>
        <taxon>Hexapoda</taxon>
        <taxon>Insecta</taxon>
        <taxon>Pterygota</taxon>
        <taxon>Neoptera</taxon>
        <taxon>Endopterygota</taxon>
        <taxon>Coleoptera</taxon>
        <taxon>Polyphaga</taxon>
        <taxon>Cucujiformia</taxon>
        <taxon>Curculionidae</taxon>
        <taxon>Dryophthorinae</taxon>
        <taxon>Rhynchophorus</taxon>
    </lineage>
</organism>
<proteinExistence type="predicted"/>
<feature type="region of interest" description="Disordered" evidence="1">
    <location>
        <begin position="91"/>
        <end position="139"/>
    </location>
</feature>
<feature type="compositionally biased region" description="Basic residues" evidence="1">
    <location>
        <begin position="127"/>
        <end position="139"/>
    </location>
</feature>
<dbReference type="AlphaFoldDB" id="A0A834I018"/>
<accession>A0A834I018</accession>
<evidence type="ECO:0000313" key="3">
    <source>
        <dbReference type="Proteomes" id="UP000625711"/>
    </source>
</evidence>
<reference evidence="2" key="1">
    <citation type="submission" date="2020-08" db="EMBL/GenBank/DDBJ databases">
        <title>Genome sequencing and assembly of the red palm weevil Rhynchophorus ferrugineus.</title>
        <authorList>
            <person name="Dias G.B."/>
            <person name="Bergman C.M."/>
            <person name="Manee M."/>
        </authorList>
    </citation>
    <scope>NUCLEOTIDE SEQUENCE</scope>
    <source>
        <strain evidence="2">AA-2017</strain>
        <tissue evidence="2">Whole larva</tissue>
    </source>
</reference>
<name>A0A834I018_RHYFE</name>
<dbReference type="EMBL" id="JAACXV010016526">
    <property type="protein sequence ID" value="KAF7264612.1"/>
    <property type="molecule type" value="Genomic_DNA"/>
</dbReference>